<dbReference type="PANTHER" id="PTHR31064">
    <property type="entry name" value="POTASSIUM TRANSPORT PROTEIN DDB_G0292412-RELATED"/>
    <property type="match status" value="1"/>
</dbReference>
<proteinExistence type="predicted"/>
<feature type="region of interest" description="Disordered" evidence="7">
    <location>
        <begin position="171"/>
        <end position="192"/>
    </location>
</feature>
<feature type="transmembrane region" description="Helical" evidence="8">
    <location>
        <begin position="293"/>
        <end position="313"/>
    </location>
</feature>
<evidence type="ECO:0000256" key="4">
    <source>
        <dbReference type="ARBA" id="ARBA00022989"/>
    </source>
</evidence>
<feature type="transmembrane region" description="Helical" evidence="8">
    <location>
        <begin position="353"/>
        <end position="377"/>
    </location>
</feature>
<feature type="transmembrane region" description="Helical" evidence="8">
    <location>
        <begin position="105"/>
        <end position="125"/>
    </location>
</feature>
<accession>A0AAE0MZU9</accession>
<feature type="transmembrane region" description="Helical" evidence="8">
    <location>
        <begin position="221"/>
        <end position="242"/>
    </location>
</feature>
<keyword evidence="5" id="KW-0406">Ion transport</keyword>
<keyword evidence="2" id="KW-0813">Transport</keyword>
<dbReference type="EMBL" id="JAULSN010000009">
    <property type="protein sequence ID" value="KAK3365025.1"/>
    <property type="molecule type" value="Genomic_DNA"/>
</dbReference>
<dbReference type="InterPro" id="IPR051143">
    <property type="entry name" value="TrkH_K-transport"/>
</dbReference>
<protein>
    <submittedName>
        <fullName evidence="9">Cation transport protein-domain-containing protein</fullName>
    </submittedName>
</protein>
<dbReference type="GO" id="GO:0140107">
    <property type="term" value="F:high-affinity potassium ion transmembrane transporter activity"/>
    <property type="evidence" value="ECO:0007669"/>
    <property type="project" value="TreeGrafter"/>
</dbReference>
<evidence type="ECO:0000256" key="6">
    <source>
        <dbReference type="ARBA" id="ARBA00023136"/>
    </source>
</evidence>
<evidence type="ECO:0000256" key="3">
    <source>
        <dbReference type="ARBA" id="ARBA00022692"/>
    </source>
</evidence>
<keyword evidence="10" id="KW-1185">Reference proteome</keyword>
<feature type="transmembrane region" description="Helical" evidence="8">
    <location>
        <begin position="48"/>
        <end position="65"/>
    </location>
</feature>
<feature type="transmembrane region" description="Helical" evidence="8">
    <location>
        <begin position="476"/>
        <end position="494"/>
    </location>
</feature>
<sequence length="583" mass="65750">MSSSHPRTLKATIKVPARVVRAVSHACRKSKSVSSRLLSRLSFLAADYFYFVIVCLTASIIFWAISTPTRSISYADSLFLVVSAMTSTGLRTINLSQTTIPQQVVLFLLMIFGSRVWVSICIVYGRMRRFHKRFDALLQEARGRRDTSRSPTRRPPRSLLARTVLGRIRSSNKSGRNRSNGNNEDGTPYLSWEPTVESSFTLTSEQRGELGGIEYRALKQLFILLLVYVLLWQFLGCIALASWIQNNLPPEQASHYGIVHHWWLGIFSGVSAFNNVGLSLVDASMIPFQRSYFVIITTGLLIQAGYVGFPVLLKITLWSLSKLVKRGTKAYENLRFTLDHPQRVYIYLFRSRRTWWCLFSLLILNATNWVGFILFSLGNDSDVESIPTGPRVLVALFQAFCVRFGGFHVVKISSLHIGLQVLYAATMFALAYPIVRMDKRRTNVYEETSIAHHRVDPEGEGDSTLKYLGQVARFQLTRRGIWALILAVFAITAIEADHFRQDPVQYSTFKIMFETASAYCGSGVSVGWPDKDYSFSGGWHDASKVILCVVMLRGRHRDLPDAIDPAVLLPSEARGATSSNRRE</sequence>
<dbReference type="GO" id="GO:1990573">
    <property type="term" value="P:potassium ion import across plasma membrane"/>
    <property type="evidence" value="ECO:0007669"/>
    <property type="project" value="TreeGrafter"/>
</dbReference>
<reference evidence="9" key="1">
    <citation type="journal article" date="2023" name="Mol. Phylogenet. Evol.">
        <title>Genome-scale phylogeny and comparative genomics of the fungal order Sordariales.</title>
        <authorList>
            <person name="Hensen N."/>
            <person name="Bonometti L."/>
            <person name="Westerberg I."/>
            <person name="Brannstrom I.O."/>
            <person name="Guillou S."/>
            <person name="Cros-Aarteil S."/>
            <person name="Calhoun S."/>
            <person name="Haridas S."/>
            <person name="Kuo A."/>
            <person name="Mondo S."/>
            <person name="Pangilinan J."/>
            <person name="Riley R."/>
            <person name="LaButti K."/>
            <person name="Andreopoulos B."/>
            <person name="Lipzen A."/>
            <person name="Chen C."/>
            <person name="Yan M."/>
            <person name="Daum C."/>
            <person name="Ng V."/>
            <person name="Clum A."/>
            <person name="Steindorff A."/>
            <person name="Ohm R.A."/>
            <person name="Martin F."/>
            <person name="Silar P."/>
            <person name="Natvig D.O."/>
            <person name="Lalanne C."/>
            <person name="Gautier V."/>
            <person name="Ament-Velasquez S.L."/>
            <person name="Kruys A."/>
            <person name="Hutchinson M.I."/>
            <person name="Powell A.J."/>
            <person name="Barry K."/>
            <person name="Miller A.N."/>
            <person name="Grigoriev I.V."/>
            <person name="Debuchy R."/>
            <person name="Gladieux P."/>
            <person name="Hiltunen Thoren M."/>
            <person name="Johannesson H."/>
        </authorList>
    </citation>
    <scope>NUCLEOTIDE SEQUENCE</scope>
    <source>
        <strain evidence="9">CBS 958.72</strain>
    </source>
</reference>
<evidence type="ECO:0000256" key="2">
    <source>
        <dbReference type="ARBA" id="ARBA00022448"/>
    </source>
</evidence>
<feature type="transmembrane region" description="Helical" evidence="8">
    <location>
        <begin position="389"/>
        <end position="409"/>
    </location>
</feature>
<keyword evidence="6 8" id="KW-0472">Membrane</keyword>
<dbReference type="GO" id="GO:0030007">
    <property type="term" value="P:intracellular potassium ion homeostasis"/>
    <property type="evidence" value="ECO:0007669"/>
    <property type="project" value="TreeGrafter"/>
</dbReference>
<name>A0AAE0MZU9_9PEZI</name>
<evidence type="ECO:0000256" key="7">
    <source>
        <dbReference type="SAM" id="MobiDB-lite"/>
    </source>
</evidence>
<dbReference type="Proteomes" id="UP001287356">
    <property type="component" value="Unassembled WGS sequence"/>
</dbReference>
<reference evidence="9" key="2">
    <citation type="submission" date="2023-06" db="EMBL/GenBank/DDBJ databases">
        <authorList>
            <consortium name="Lawrence Berkeley National Laboratory"/>
            <person name="Haridas S."/>
            <person name="Hensen N."/>
            <person name="Bonometti L."/>
            <person name="Westerberg I."/>
            <person name="Brannstrom I.O."/>
            <person name="Guillou S."/>
            <person name="Cros-Aarteil S."/>
            <person name="Calhoun S."/>
            <person name="Kuo A."/>
            <person name="Mondo S."/>
            <person name="Pangilinan J."/>
            <person name="Riley R."/>
            <person name="Labutti K."/>
            <person name="Andreopoulos B."/>
            <person name="Lipzen A."/>
            <person name="Chen C."/>
            <person name="Yanf M."/>
            <person name="Daum C."/>
            <person name="Ng V."/>
            <person name="Clum A."/>
            <person name="Steindorff A."/>
            <person name="Ohm R."/>
            <person name="Martin F."/>
            <person name="Silar P."/>
            <person name="Natvig D."/>
            <person name="Lalanne C."/>
            <person name="Gautier V."/>
            <person name="Ament-Velasquez S.L."/>
            <person name="Kruys A."/>
            <person name="Hutchinson M.I."/>
            <person name="Powell A.J."/>
            <person name="Barry K."/>
            <person name="Miller A.N."/>
            <person name="Grigoriev I.V."/>
            <person name="Debuchy R."/>
            <person name="Gladieux P."/>
            <person name="Thoren M.H."/>
            <person name="Johannesson H."/>
        </authorList>
    </citation>
    <scope>NUCLEOTIDE SEQUENCE</scope>
    <source>
        <strain evidence="9">CBS 958.72</strain>
    </source>
</reference>
<organism evidence="9 10">
    <name type="scientific">Lasiosphaeria ovina</name>
    <dbReference type="NCBI Taxonomy" id="92902"/>
    <lineage>
        <taxon>Eukaryota</taxon>
        <taxon>Fungi</taxon>
        <taxon>Dikarya</taxon>
        <taxon>Ascomycota</taxon>
        <taxon>Pezizomycotina</taxon>
        <taxon>Sordariomycetes</taxon>
        <taxon>Sordariomycetidae</taxon>
        <taxon>Sordariales</taxon>
        <taxon>Lasiosphaeriaceae</taxon>
        <taxon>Lasiosphaeria</taxon>
    </lineage>
</organism>
<feature type="transmembrane region" description="Helical" evidence="8">
    <location>
        <begin position="72"/>
        <end position="93"/>
    </location>
</feature>
<comment type="subcellular location">
    <subcellularLocation>
        <location evidence="1">Membrane</location>
        <topology evidence="1">Multi-pass membrane protein</topology>
    </subcellularLocation>
</comment>
<evidence type="ECO:0000256" key="8">
    <source>
        <dbReference type="SAM" id="Phobius"/>
    </source>
</evidence>
<feature type="transmembrane region" description="Helical" evidence="8">
    <location>
        <begin position="415"/>
        <end position="435"/>
    </location>
</feature>
<dbReference type="AlphaFoldDB" id="A0AAE0MZU9"/>
<dbReference type="Pfam" id="PF02386">
    <property type="entry name" value="TrkH"/>
    <property type="match status" value="1"/>
</dbReference>
<dbReference type="PANTHER" id="PTHR31064:SF37">
    <property type="entry name" value="TRANSPORTER, PUTATIVE (EUROFUNG)-RELATED"/>
    <property type="match status" value="1"/>
</dbReference>
<evidence type="ECO:0000256" key="5">
    <source>
        <dbReference type="ARBA" id="ARBA00023065"/>
    </source>
</evidence>
<keyword evidence="3 8" id="KW-0812">Transmembrane</keyword>
<gene>
    <name evidence="9" type="ORF">B0T24DRAFT_421720</name>
</gene>
<evidence type="ECO:0000313" key="10">
    <source>
        <dbReference type="Proteomes" id="UP001287356"/>
    </source>
</evidence>
<comment type="caution">
    <text evidence="9">The sequence shown here is derived from an EMBL/GenBank/DDBJ whole genome shotgun (WGS) entry which is preliminary data.</text>
</comment>
<feature type="compositionally biased region" description="Low complexity" evidence="7">
    <location>
        <begin position="171"/>
        <end position="183"/>
    </location>
</feature>
<dbReference type="GO" id="GO:0005886">
    <property type="term" value="C:plasma membrane"/>
    <property type="evidence" value="ECO:0007669"/>
    <property type="project" value="TreeGrafter"/>
</dbReference>
<dbReference type="InterPro" id="IPR003445">
    <property type="entry name" value="Cat_transpt"/>
</dbReference>
<evidence type="ECO:0000256" key="1">
    <source>
        <dbReference type="ARBA" id="ARBA00004141"/>
    </source>
</evidence>
<keyword evidence="4 8" id="KW-1133">Transmembrane helix</keyword>
<evidence type="ECO:0000313" key="9">
    <source>
        <dbReference type="EMBL" id="KAK3365025.1"/>
    </source>
</evidence>
<feature type="transmembrane region" description="Helical" evidence="8">
    <location>
        <begin position="262"/>
        <end position="281"/>
    </location>
</feature>